<dbReference type="EMBL" id="LT906479">
    <property type="protein sequence ID" value="SNW03581.1"/>
    <property type="molecule type" value="Genomic_DNA"/>
</dbReference>
<dbReference type="PANTHER" id="PTHR21366">
    <property type="entry name" value="GLYOXALASE FAMILY PROTEIN"/>
    <property type="match status" value="1"/>
</dbReference>
<proteinExistence type="predicted"/>
<dbReference type="EC" id="2.5.1.-" evidence="2"/>
<evidence type="ECO:0000259" key="1">
    <source>
        <dbReference type="PROSITE" id="PS51819"/>
    </source>
</evidence>
<dbReference type="STRING" id="1411141.GCA_001590885_01448"/>
<dbReference type="SUPFAM" id="SSF54593">
    <property type="entry name" value="Glyoxalase/Bleomycin resistance protein/Dihydroxybiphenyl dioxygenase"/>
    <property type="match status" value="1"/>
</dbReference>
<name>A0A240C647_SERFI</name>
<dbReference type="InterPro" id="IPR004360">
    <property type="entry name" value="Glyas_Fos-R_dOase_dom"/>
</dbReference>
<accession>A0A240C647</accession>
<dbReference type="GO" id="GO:0016740">
    <property type="term" value="F:transferase activity"/>
    <property type="evidence" value="ECO:0007669"/>
    <property type="project" value="UniProtKB-KW"/>
</dbReference>
<dbReference type="PANTHER" id="PTHR21366:SF22">
    <property type="entry name" value="VOC DOMAIN-CONTAINING PROTEIN"/>
    <property type="match status" value="1"/>
</dbReference>
<dbReference type="GeneID" id="75028518"/>
<dbReference type="InterPro" id="IPR050383">
    <property type="entry name" value="GlyoxalaseI/FosfomycinResist"/>
</dbReference>
<gene>
    <name evidence="2" type="primary">fosB2</name>
    <name evidence="2" type="ORF">SAMEA4384070_03378</name>
</gene>
<dbReference type="OrthoDB" id="9812656at2"/>
<dbReference type="InterPro" id="IPR037523">
    <property type="entry name" value="VOC_core"/>
</dbReference>
<dbReference type="Proteomes" id="UP000215134">
    <property type="component" value="Chromosome 1"/>
</dbReference>
<dbReference type="Gene3D" id="3.10.180.10">
    <property type="entry name" value="2,3-Dihydroxybiphenyl 1,2-Dioxygenase, domain 1"/>
    <property type="match status" value="1"/>
</dbReference>
<evidence type="ECO:0000313" key="2">
    <source>
        <dbReference type="EMBL" id="SNW03581.1"/>
    </source>
</evidence>
<dbReference type="Pfam" id="PF00903">
    <property type="entry name" value="Glyoxalase"/>
    <property type="match status" value="1"/>
</dbReference>
<dbReference type="RefSeq" id="WP_095098507.1">
    <property type="nucleotide sequence ID" value="NZ_CABITV010000004.1"/>
</dbReference>
<dbReference type="KEGG" id="sfj:SAMEA4384070_3378"/>
<keyword evidence="3" id="KW-1185">Reference proteome</keyword>
<dbReference type="AlphaFoldDB" id="A0A240C647"/>
<protein>
    <submittedName>
        <fullName evidence="2">Metallothiol transferase fosB 2</fullName>
        <ecNumber evidence="2">2.5.1.-</ecNumber>
    </submittedName>
</protein>
<feature type="domain" description="VOC" evidence="1">
    <location>
        <begin position="7"/>
        <end position="132"/>
    </location>
</feature>
<sequence length="138" mass="15742">MQLKIERVIETVLYVRDIERADDFYQRVLKLPTMVANERFRAYNVGGQSVLLLFIEGDSLKGAHYPEGYIPAHDGAGPLHIGLAVTKEQLPHWERQLAANGVEIEGRMRWEHGGESIYFRDPDGHLLELVTPGIWANY</sequence>
<dbReference type="PROSITE" id="PS51819">
    <property type="entry name" value="VOC"/>
    <property type="match status" value="1"/>
</dbReference>
<dbReference type="InterPro" id="IPR029068">
    <property type="entry name" value="Glyas_Bleomycin-R_OHBP_Dase"/>
</dbReference>
<organism evidence="2 3">
    <name type="scientific">Serratia ficaria</name>
    <dbReference type="NCBI Taxonomy" id="61651"/>
    <lineage>
        <taxon>Bacteria</taxon>
        <taxon>Pseudomonadati</taxon>
        <taxon>Pseudomonadota</taxon>
        <taxon>Gammaproteobacteria</taxon>
        <taxon>Enterobacterales</taxon>
        <taxon>Yersiniaceae</taxon>
        <taxon>Serratia</taxon>
    </lineage>
</organism>
<reference evidence="2 3" key="1">
    <citation type="submission" date="2017-06" db="EMBL/GenBank/DDBJ databases">
        <authorList>
            <consortium name="Pathogen Informatics"/>
        </authorList>
    </citation>
    <scope>NUCLEOTIDE SEQUENCE [LARGE SCALE GENOMIC DNA]</scope>
    <source>
        <strain evidence="2 3">NCTC12148</strain>
    </source>
</reference>
<keyword evidence="2" id="KW-0808">Transferase</keyword>
<evidence type="ECO:0000313" key="3">
    <source>
        <dbReference type="Proteomes" id="UP000215134"/>
    </source>
</evidence>